<gene>
    <name evidence="2" type="ORF">Poli38472_011887</name>
</gene>
<proteinExistence type="predicted"/>
<reference evidence="2" key="1">
    <citation type="submission" date="2019-03" db="EMBL/GenBank/DDBJ databases">
        <title>Long read genome sequence of the mycoparasitic Pythium oligandrum ATCC 38472 isolated from sugarbeet rhizosphere.</title>
        <authorList>
            <person name="Gaulin E."/>
        </authorList>
    </citation>
    <scope>NUCLEOTIDE SEQUENCE</scope>
    <source>
        <strain evidence="2">ATCC 38472_TT</strain>
    </source>
</reference>
<evidence type="ECO:0000313" key="3">
    <source>
        <dbReference type="Proteomes" id="UP000794436"/>
    </source>
</evidence>
<feature type="region of interest" description="Disordered" evidence="1">
    <location>
        <begin position="98"/>
        <end position="129"/>
    </location>
</feature>
<dbReference type="EMBL" id="SPLM01000112">
    <property type="protein sequence ID" value="TMW58299.1"/>
    <property type="molecule type" value="Genomic_DNA"/>
</dbReference>
<organism evidence="2 3">
    <name type="scientific">Pythium oligandrum</name>
    <name type="common">Mycoparasitic fungus</name>
    <dbReference type="NCBI Taxonomy" id="41045"/>
    <lineage>
        <taxon>Eukaryota</taxon>
        <taxon>Sar</taxon>
        <taxon>Stramenopiles</taxon>
        <taxon>Oomycota</taxon>
        <taxon>Peronosporomycetes</taxon>
        <taxon>Pythiales</taxon>
        <taxon>Pythiaceae</taxon>
        <taxon>Pythium</taxon>
    </lineage>
</organism>
<comment type="caution">
    <text evidence="2">The sequence shown here is derived from an EMBL/GenBank/DDBJ whole genome shotgun (WGS) entry which is preliminary data.</text>
</comment>
<dbReference type="OrthoDB" id="113361at2759"/>
<evidence type="ECO:0000313" key="2">
    <source>
        <dbReference type="EMBL" id="TMW58299.1"/>
    </source>
</evidence>
<dbReference type="AlphaFoldDB" id="A0A8K1C7W6"/>
<sequence length="291" mass="32163">MASSSSSSSSSQRRRAPAADVNALRRIGEALLLAQNRARVSTERANQCERLLRSVLSQINLQSGALLHELETIPRSMSLDALSDWELLHSLAHGESSSPSAQFQFPVLDSDPHPPPPPPRRQSLSTSESQTFALTMTPHALVHAASSDSAADVRAVAFDVVMNLHIAARNAERRILKMQQPRADVVMVRRRSSWFVLDGWLYRWVSDSVRPWHFVAGIVVGFVLGVSAARQTMQRPSSQHSKPRPLAIAHCRAEMSTDPRMKKLRLAASRLPVAFAVDDMSHLLYPTVETA</sequence>
<dbReference type="Proteomes" id="UP000794436">
    <property type="component" value="Unassembled WGS sequence"/>
</dbReference>
<keyword evidence="3" id="KW-1185">Reference proteome</keyword>
<evidence type="ECO:0000256" key="1">
    <source>
        <dbReference type="SAM" id="MobiDB-lite"/>
    </source>
</evidence>
<feature type="region of interest" description="Disordered" evidence="1">
    <location>
        <begin position="1"/>
        <end position="20"/>
    </location>
</feature>
<protein>
    <submittedName>
        <fullName evidence="2">Uncharacterized protein</fullName>
    </submittedName>
</protein>
<name>A0A8K1C7W6_PYTOL</name>
<feature type="compositionally biased region" description="Low complexity" evidence="1">
    <location>
        <begin position="1"/>
        <end position="11"/>
    </location>
</feature>
<accession>A0A8K1C7W6</accession>